<protein>
    <submittedName>
        <fullName evidence="3">NERD domain-containing protein</fullName>
    </submittedName>
</protein>
<reference evidence="4" key="1">
    <citation type="submission" date="2016-01" db="EMBL/GenBank/DDBJ databases">
        <authorList>
            <person name="Peeters Charlotte."/>
        </authorList>
    </citation>
    <scope>NUCLEOTIDE SEQUENCE [LARGE SCALE GENOMIC DNA]</scope>
</reference>
<name>A0A158AI79_9BURK</name>
<gene>
    <name evidence="3" type="ORF">AWB76_02464</name>
</gene>
<dbReference type="Proteomes" id="UP000054624">
    <property type="component" value="Unassembled WGS sequence"/>
</dbReference>
<dbReference type="AlphaFoldDB" id="A0A158AI79"/>
<dbReference type="InterPro" id="IPR011528">
    <property type="entry name" value="NERD"/>
</dbReference>
<keyword evidence="4" id="KW-1185">Reference proteome</keyword>
<sequence length="235" mass="26122">MLVEITVAIGAYCVDRGREKIRKQDAVSRPHLFNRRSDAIGAAGESAAQAELRKTLYRLCGNEFYLHDGPLVIEHAPGTDYPTAEIDHLAVTPFGIFIFETKHWPGHVAPSTRAGKLTRSASSGQTDERRSPIEQHRSKLRFLRDQLPPIWPVRGAGLFTSAEAVLDPDLPTDLLAPADLRQWLRMQRDAFAGAKPICVEVAKKAVLLLADDSQMALQKHKAMTIRAGLRMSHWS</sequence>
<dbReference type="OrthoDB" id="5782056at2"/>
<organism evidence="3 4">
    <name type="scientific">Caballeronia temeraria</name>
    <dbReference type="NCBI Taxonomy" id="1777137"/>
    <lineage>
        <taxon>Bacteria</taxon>
        <taxon>Pseudomonadati</taxon>
        <taxon>Pseudomonadota</taxon>
        <taxon>Betaproteobacteria</taxon>
        <taxon>Burkholderiales</taxon>
        <taxon>Burkholderiaceae</taxon>
        <taxon>Caballeronia</taxon>
    </lineage>
</organism>
<feature type="compositionally biased region" description="Basic and acidic residues" evidence="1">
    <location>
        <begin position="126"/>
        <end position="135"/>
    </location>
</feature>
<evidence type="ECO:0000313" key="4">
    <source>
        <dbReference type="Proteomes" id="UP000054624"/>
    </source>
</evidence>
<dbReference type="Pfam" id="PF08378">
    <property type="entry name" value="NERD"/>
    <property type="match status" value="1"/>
</dbReference>
<proteinExistence type="predicted"/>
<accession>A0A158AI79</accession>
<dbReference type="PROSITE" id="PS50965">
    <property type="entry name" value="NERD"/>
    <property type="match status" value="1"/>
</dbReference>
<dbReference type="EMBL" id="FCOI02000006">
    <property type="protein sequence ID" value="SAK57518.1"/>
    <property type="molecule type" value="Genomic_DNA"/>
</dbReference>
<feature type="region of interest" description="Disordered" evidence="1">
    <location>
        <begin position="109"/>
        <end position="135"/>
    </location>
</feature>
<evidence type="ECO:0000256" key="1">
    <source>
        <dbReference type="SAM" id="MobiDB-lite"/>
    </source>
</evidence>
<evidence type="ECO:0000313" key="3">
    <source>
        <dbReference type="EMBL" id="SAK57518.1"/>
    </source>
</evidence>
<dbReference type="RefSeq" id="WP_061160401.1">
    <property type="nucleotide sequence ID" value="NZ_FCOI02000006.1"/>
</dbReference>
<feature type="domain" description="NERD" evidence="2">
    <location>
        <begin position="40"/>
        <end position="166"/>
    </location>
</feature>
<evidence type="ECO:0000259" key="2">
    <source>
        <dbReference type="PROSITE" id="PS50965"/>
    </source>
</evidence>